<keyword evidence="3" id="KW-1185">Reference proteome</keyword>
<dbReference type="KEGG" id="pgin:FRZ67_05530"/>
<dbReference type="RefSeq" id="WP_147188588.1">
    <property type="nucleotide sequence ID" value="NZ_CP042435.1"/>
</dbReference>
<dbReference type="Pfam" id="PF09603">
    <property type="entry name" value="Fib_succ_major"/>
    <property type="match status" value="1"/>
</dbReference>
<accession>A0A5B8V8W4</accession>
<reference evidence="2 3" key="1">
    <citation type="journal article" date="2016" name="Int. J. Syst. Evol. Microbiol.">
        <title>Panacibacter ginsenosidivorans gen. nov., sp. nov., with ginsenoside converting activity isolated from soil of a ginseng field.</title>
        <authorList>
            <person name="Siddiqi M.Z."/>
            <person name="Muhammad Shafi S."/>
            <person name="Choi K.D."/>
            <person name="Im W.T."/>
        </authorList>
    </citation>
    <scope>NUCLEOTIDE SEQUENCE [LARGE SCALE GENOMIC DNA]</scope>
    <source>
        <strain evidence="2 3">Gsoil1550</strain>
    </source>
</reference>
<dbReference type="PROSITE" id="PS51257">
    <property type="entry name" value="PROKAR_LIPOPROTEIN"/>
    <property type="match status" value="1"/>
</dbReference>
<evidence type="ECO:0000313" key="2">
    <source>
        <dbReference type="EMBL" id="QEC66788.1"/>
    </source>
</evidence>
<evidence type="ECO:0000259" key="1">
    <source>
        <dbReference type="Pfam" id="PF09603"/>
    </source>
</evidence>
<gene>
    <name evidence="2" type="ORF">FRZ67_05530</name>
</gene>
<protein>
    <recommendedName>
        <fullName evidence="1">Fibrobacter succinogenes major paralogous domain-containing protein</fullName>
    </recommendedName>
</protein>
<dbReference type="NCBIfam" id="TIGR02145">
    <property type="entry name" value="Fib_succ_major"/>
    <property type="match status" value="1"/>
</dbReference>
<dbReference type="EMBL" id="CP042435">
    <property type="protein sequence ID" value="QEC66788.1"/>
    <property type="molecule type" value="Genomic_DNA"/>
</dbReference>
<name>A0A5B8V8W4_9BACT</name>
<dbReference type="AlphaFoldDB" id="A0A5B8V8W4"/>
<sequence>MKTTIKTGLAALIMLIAISCKKENTNMRAFAKTDDSAMQLSVSDLTAADAVIIGTQVWMKKDLTTSYYRNGDKIPQVKDPAKWAKLTTGAWCWYNNDPRYGKLYNWYAVNDPRGLAPAAGWHIPSDAEWTALTTFLGGYTVAGGKMKETGTTHWLTPNADATNSSGFTALPGGTRYYLGDFFDVGGYGYWWSSTESDSQSAYHRLLTYFYGAISRFTDYKTNGFSVRCIKD</sequence>
<dbReference type="InterPro" id="IPR011871">
    <property type="entry name" value="Fib_succ_major"/>
</dbReference>
<evidence type="ECO:0000313" key="3">
    <source>
        <dbReference type="Proteomes" id="UP000321533"/>
    </source>
</evidence>
<feature type="domain" description="Fibrobacter succinogenes major paralogous" evidence="1">
    <location>
        <begin position="51"/>
        <end position="230"/>
    </location>
</feature>
<proteinExistence type="predicted"/>
<dbReference type="Proteomes" id="UP000321533">
    <property type="component" value="Chromosome"/>
</dbReference>
<dbReference type="OrthoDB" id="9805760at2"/>
<organism evidence="2 3">
    <name type="scientific">Panacibacter ginsenosidivorans</name>
    <dbReference type="NCBI Taxonomy" id="1813871"/>
    <lineage>
        <taxon>Bacteria</taxon>
        <taxon>Pseudomonadati</taxon>
        <taxon>Bacteroidota</taxon>
        <taxon>Chitinophagia</taxon>
        <taxon>Chitinophagales</taxon>
        <taxon>Chitinophagaceae</taxon>
        <taxon>Panacibacter</taxon>
    </lineage>
</organism>